<evidence type="ECO:0000313" key="5">
    <source>
        <dbReference type="Proteomes" id="UP000662939"/>
    </source>
</evidence>
<dbReference type="SUPFAM" id="SSF46689">
    <property type="entry name" value="Homeodomain-like"/>
    <property type="match status" value="1"/>
</dbReference>
<organism evidence="4 5">
    <name type="scientific">Natronoglycomyces albus</name>
    <dbReference type="NCBI Taxonomy" id="2811108"/>
    <lineage>
        <taxon>Bacteria</taxon>
        <taxon>Bacillati</taxon>
        <taxon>Actinomycetota</taxon>
        <taxon>Actinomycetes</taxon>
        <taxon>Glycomycetales</taxon>
        <taxon>Glycomycetaceae</taxon>
        <taxon>Natronoglycomyces</taxon>
    </lineage>
</organism>
<proteinExistence type="predicted"/>
<keyword evidence="5" id="KW-1185">Reference proteome</keyword>
<protein>
    <submittedName>
        <fullName evidence="4">TetR/AcrR family transcriptional regulator</fullName>
    </submittedName>
</protein>
<feature type="domain" description="HTH tetR-type" evidence="3">
    <location>
        <begin position="6"/>
        <end position="66"/>
    </location>
</feature>
<evidence type="ECO:0000313" key="4">
    <source>
        <dbReference type="EMBL" id="QSB04443.1"/>
    </source>
</evidence>
<dbReference type="EMBL" id="CP070496">
    <property type="protein sequence ID" value="QSB04443.1"/>
    <property type="molecule type" value="Genomic_DNA"/>
</dbReference>
<dbReference type="Pfam" id="PF00440">
    <property type="entry name" value="TetR_N"/>
    <property type="match status" value="1"/>
</dbReference>
<dbReference type="GO" id="GO:0003677">
    <property type="term" value="F:DNA binding"/>
    <property type="evidence" value="ECO:0007669"/>
    <property type="project" value="UniProtKB-UniRule"/>
</dbReference>
<evidence type="ECO:0000256" key="1">
    <source>
        <dbReference type="ARBA" id="ARBA00023125"/>
    </source>
</evidence>
<dbReference type="InterPro" id="IPR023772">
    <property type="entry name" value="DNA-bd_HTH_TetR-type_CS"/>
</dbReference>
<dbReference type="InterPro" id="IPR009057">
    <property type="entry name" value="Homeodomain-like_sf"/>
</dbReference>
<feature type="DNA-binding region" description="H-T-H motif" evidence="2">
    <location>
        <begin position="29"/>
        <end position="48"/>
    </location>
</feature>
<dbReference type="PROSITE" id="PS50977">
    <property type="entry name" value="HTH_TETR_2"/>
    <property type="match status" value="1"/>
</dbReference>
<dbReference type="Proteomes" id="UP000662939">
    <property type="component" value="Chromosome"/>
</dbReference>
<keyword evidence="1 2" id="KW-0238">DNA-binding</keyword>
<evidence type="ECO:0000256" key="2">
    <source>
        <dbReference type="PROSITE-ProRule" id="PRU00335"/>
    </source>
</evidence>
<sequence>MSEQPRNTREKIQKTAIELFSEQGYEQTSLREIADRLGVTKAALYYHFKTKEEIAASFFDSYASDVDEICEWAEGEPRSIETRIEIVRRYSEVIQAHVPVLKFMYHNQAALSRLDRGSIFRERIIRLHNLMVDENDPLINKLRAWDSLSSLYSAWITYRGARHADPGELYDASMQISISLLQANDAGTDTLPSQVAVPE</sequence>
<accession>A0A895XLL8</accession>
<dbReference type="KEGG" id="nav:JQS30_11675"/>
<dbReference type="Gene3D" id="1.10.357.10">
    <property type="entry name" value="Tetracycline Repressor, domain 2"/>
    <property type="match status" value="1"/>
</dbReference>
<dbReference type="AlphaFoldDB" id="A0A895XLL8"/>
<gene>
    <name evidence="4" type="ORF">JQS30_11675</name>
</gene>
<name>A0A895XLL8_9ACTN</name>
<dbReference type="PRINTS" id="PR00455">
    <property type="entry name" value="HTHTETR"/>
</dbReference>
<dbReference type="InterPro" id="IPR050624">
    <property type="entry name" value="HTH-type_Tx_Regulator"/>
</dbReference>
<dbReference type="PROSITE" id="PS01081">
    <property type="entry name" value="HTH_TETR_1"/>
    <property type="match status" value="1"/>
</dbReference>
<evidence type="ECO:0000259" key="3">
    <source>
        <dbReference type="PROSITE" id="PS50977"/>
    </source>
</evidence>
<dbReference type="PANTHER" id="PTHR43479:SF11">
    <property type="entry name" value="ACREF_ENVCD OPERON REPRESSOR-RELATED"/>
    <property type="match status" value="1"/>
</dbReference>
<dbReference type="InterPro" id="IPR001647">
    <property type="entry name" value="HTH_TetR"/>
</dbReference>
<dbReference type="RefSeq" id="WP_213170440.1">
    <property type="nucleotide sequence ID" value="NZ_CP070496.1"/>
</dbReference>
<reference evidence="4" key="1">
    <citation type="submission" date="2021-02" db="EMBL/GenBank/DDBJ databases">
        <title>Natronoglycomyces albus gen. nov., sp. nov, a haloalkaliphilic actinobacterium from a soda solonchak soil.</title>
        <authorList>
            <person name="Sorokin D.Y."/>
            <person name="Khijniak T.V."/>
            <person name="Zakharycheva A.P."/>
            <person name="Boueva O.V."/>
            <person name="Ariskina E.V."/>
            <person name="Hahnke R.L."/>
            <person name="Bunk B."/>
            <person name="Sproer C."/>
            <person name="Schumann P."/>
            <person name="Evtushenko L.I."/>
            <person name="Kublanov I.V."/>
        </authorList>
    </citation>
    <scope>NUCLEOTIDE SEQUENCE</scope>
    <source>
        <strain evidence="4">DSM 106290</strain>
    </source>
</reference>
<dbReference type="PANTHER" id="PTHR43479">
    <property type="entry name" value="ACREF/ENVCD OPERON REPRESSOR-RELATED"/>
    <property type="match status" value="1"/>
</dbReference>